<dbReference type="OrthoDB" id="2404095at2759"/>
<sequence length="103" mass="11771">MRSEYELPSSKLLSDRLLNQEIAKINDNINDIIKNSENLTLTLDEWTNPNGNHYIGEFLADQITNIIKEIGPKRVFTLVTDNAANCVKARKIITNQFLKIIDL</sequence>
<reference evidence="1" key="1">
    <citation type="submission" date="2019-10" db="EMBL/GenBank/DDBJ databases">
        <title>Conservation and host-specific expression of non-tandemly repeated heterogenous ribosome RNA gene in arbuscular mycorrhizal fungi.</title>
        <authorList>
            <person name="Maeda T."/>
            <person name="Kobayashi Y."/>
            <person name="Nakagawa T."/>
            <person name="Ezawa T."/>
            <person name="Yamaguchi K."/>
            <person name="Bino T."/>
            <person name="Nishimoto Y."/>
            <person name="Shigenobu S."/>
            <person name="Kawaguchi M."/>
        </authorList>
    </citation>
    <scope>NUCLEOTIDE SEQUENCE</scope>
    <source>
        <strain evidence="1">HR1</strain>
    </source>
</reference>
<evidence type="ECO:0000313" key="2">
    <source>
        <dbReference type="Proteomes" id="UP000615446"/>
    </source>
</evidence>
<dbReference type="InterPro" id="IPR012337">
    <property type="entry name" value="RNaseH-like_sf"/>
</dbReference>
<evidence type="ECO:0000313" key="1">
    <source>
        <dbReference type="EMBL" id="GES94516.1"/>
    </source>
</evidence>
<dbReference type="Proteomes" id="UP000615446">
    <property type="component" value="Unassembled WGS sequence"/>
</dbReference>
<dbReference type="EMBL" id="BLAL01000236">
    <property type="protein sequence ID" value="GES94516.1"/>
    <property type="molecule type" value="Genomic_DNA"/>
</dbReference>
<protein>
    <submittedName>
        <fullName evidence="1">Uncharacterized protein LOC114132404</fullName>
    </submittedName>
</protein>
<name>A0A8H3LYT0_9GLOM</name>
<accession>A0A8H3LYT0</accession>
<gene>
    <name evidence="1" type="ORF">RCL2_002124900</name>
</gene>
<comment type="caution">
    <text evidence="1">The sequence shown here is derived from an EMBL/GenBank/DDBJ whole genome shotgun (WGS) entry which is preliminary data.</text>
</comment>
<dbReference type="SUPFAM" id="SSF53098">
    <property type="entry name" value="Ribonuclease H-like"/>
    <property type="match status" value="1"/>
</dbReference>
<dbReference type="AlphaFoldDB" id="A0A8H3LYT0"/>
<proteinExistence type="predicted"/>
<organism evidence="1 2">
    <name type="scientific">Rhizophagus clarus</name>
    <dbReference type="NCBI Taxonomy" id="94130"/>
    <lineage>
        <taxon>Eukaryota</taxon>
        <taxon>Fungi</taxon>
        <taxon>Fungi incertae sedis</taxon>
        <taxon>Mucoromycota</taxon>
        <taxon>Glomeromycotina</taxon>
        <taxon>Glomeromycetes</taxon>
        <taxon>Glomerales</taxon>
        <taxon>Glomeraceae</taxon>
        <taxon>Rhizophagus</taxon>
    </lineage>
</organism>